<sequence>MMKPVSITSALVAASLMALLPGQALAQDALEEVSIVVFGPPSLGAFLPPVIKAQGLDTRHGLDISFVERTPDAYTAQFNSGEFRVGGSAALLTVGLAEARGVQVSYLFNLFDFWGAVVTANDAVQSLSDIEGRELAAAAGTTNYVMFNWFAREMGVDTSNVSVVNTATPGLVGYAMANRADAIQLWEPAYTSLVAQRPDIRTLDLNIPEAWSAFAGSTNIPYLGVAAHVSWIEENEALVPRLYSAYKDAADWVAANPDEAAAIIAGQGTAEYRDSLGELIRNNERLGLNVQWAGDVDEEIRKVYEAGESIGFLPSTPTDETIYSGAR</sequence>
<feature type="chain" id="PRO_5019422173" evidence="4">
    <location>
        <begin position="27"/>
        <end position="327"/>
    </location>
</feature>
<dbReference type="Pfam" id="PF09084">
    <property type="entry name" value="NMT1"/>
    <property type="match status" value="1"/>
</dbReference>
<dbReference type="AlphaFoldDB" id="A0A433X5T7"/>
<dbReference type="SUPFAM" id="SSF53850">
    <property type="entry name" value="Periplasmic binding protein-like II"/>
    <property type="match status" value="1"/>
</dbReference>
<evidence type="ECO:0000256" key="1">
    <source>
        <dbReference type="ARBA" id="ARBA00004418"/>
    </source>
</evidence>
<evidence type="ECO:0000256" key="3">
    <source>
        <dbReference type="ARBA" id="ARBA00022729"/>
    </source>
</evidence>
<evidence type="ECO:0000256" key="4">
    <source>
        <dbReference type="SAM" id="SignalP"/>
    </source>
</evidence>
<evidence type="ECO:0000256" key="2">
    <source>
        <dbReference type="ARBA" id="ARBA00010742"/>
    </source>
</evidence>
<organism evidence="6 7">
    <name type="scientific">Arsenicitalea aurantiaca</name>
    <dbReference type="NCBI Taxonomy" id="1783274"/>
    <lineage>
        <taxon>Bacteria</taxon>
        <taxon>Pseudomonadati</taxon>
        <taxon>Pseudomonadota</taxon>
        <taxon>Alphaproteobacteria</taxon>
        <taxon>Hyphomicrobiales</taxon>
        <taxon>Devosiaceae</taxon>
        <taxon>Arsenicitalea</taxon>
    </lineage>
</organism>
<comment type="similarity">
    <text evidence="2">Belongs to the bacterial solute-binding protein SsuA/TauA family.</text>
</comment>
<dbReference type="Proteomes" id="UP000281547">
    <property type="component" value="Unassembled WGS sequence"/>
</dbReference>
<comment type="caution">
    <text evidence="6">The sequence shown here is derived from an EMBL/GenBank/DDBJ whole genome shotgun (WGS) entry which is preliminary data.</text>
</comment>
<reference evidence="6 7" key="1">
    <citation type="journal article" date="2016" name="Int. J. Syst. Evol. Microbiol.">
        <title>Arsenicitalea aurantiaca gen. nov., sp. nov., a new member of the family Hyphomicrobiaceae, isolated from high-arsenic sediment.</title>
        <authorList>
            <person name="Mu Y."/>
            <person name="Zhou L."/>
            <person name="Zeng X.C."/>
            <person name="Liu L."/>
            <person name="Pan Y."/>
            <person name="Chen X."/>
            <person name="Wang J."/>
            <person name="Li S."/>
            <person name="Li W.J."/>
            <person name="Wang Y."/>
        </authorList>
    </citation>
    <scope>NUCLEOTIDE SEQUENCE [LARGE SCALE GENOMIC DNA]</scope>
    <source>
        <strain evidence="6 7">42-50</strain>
    </source>
</reference>
<keyword evidence="7" id="KW-1185">Reference proteome</keyword>
<keyword evidence="3 4" id="KW-0732">Signal</keyword>
<gene>
    <name evidence="6" type="ORF">EMQ25_14945</name>
</gene>
<feature type="signal peptide" evidence="4">
    <location>
        <begin position="1"/>
        <end position="26"/>
    </location>
</feature>
<comment type="subcellular location">
    <subcellularLocation>
        <location evidence="1">Periplasm</location>
    </subcellularLocation>
</comment>
<proteinExistence type="inferred from homology"/>
<dbReference type="Gene3D" id="3.40.190.10">
    <property type="entry name" value="Periplasmic binding protein-like II"/>
    <property type="match status" value="1"/>
</dbReference>
<dbReference type="PANTHER" id="PTHR30024">
    <property type="entry name" value="ALIPHATIC SULFONATES-BINDING PROTEIN-RELATED"/>
    <property type="match status" value="1"/>
</dbReference>
<feature type="domain" description="SsuA/THI5-like" evidence="5">
    <location>
        <begin position="58"/>
        <end position="260"/>
    </location>
</feature>
<dbReference type="GO" id="GO:0042597">
    <property type="term" value="C:periplasmic space"/>
    <property type="evidence" value="ECO:0007669"/>
    <property type="project" value="UniProtKB-SubCell"/>
</dbReference>
<dbReference type="EMBL" id="RZNJ01000005">
    <property type="protein sequence ID" value="RUT29411.1"/>
    <property type="molecule type" value="Genomic_DNA"/>
</dbReference>
<name>A0A433X5T7_9HYPH</name>
<dbReference type="InterPro" id="IPR015168">
    <property type="entry name" value="SsuA/THI5"/>
</dbReference>
<protein>
    <submittedName>
        <fullName evidence="6">ABC transporter substrate-binding protein</fullName>
    </submittedName>
</protein>
<evidence type="ECO:0000259" key="5">
    <source>
        <dbReference type="Pfam" id="PF09084"/>
    </source>
</evidence>
<evidence type="ECO:0000313" key="7">
    <source>
        <dbReference type="Proteomes" id="UP000281547"/>
    </source>
</evidence>
<dbReference type="PANTHER" id="PTHR30024:SF47">
    <property type="entry name" value="TAURINE-BINDING PERIPLASMIC PROTEIN"/>
    <property type="match status" value="1"/>
</dbReference>
<evidence type="ECO:0000313" key="6">
    <source>
        <dbReference type="EMBL" id="RUT29411.1"/>
    </source>
</evidence>
<accession>A0A433X5T7</accession>